<dbReference type="STRING" id="1397694.GCA_000702585_01733"/>
<dbReference type="AlphaFoldDB" id="A0A377FSZ5"/>
<name>A0A377FSZ5_9BACL</name>
<dbReference type="OrthoDB" id="2353649at2"/>
<reference evidence="1 2" key="1">
    <citation type="submission" date="2018-06" db="EMBL/GenBank/DDBJ databases">
        <authorList>
            <consortium name="Pathogen Informatics"/>
            <person name="Doyle S."/>
        </authorList>
    </citation>
    <scope>NUCLEOTIDE SEQUENCE [LARGE SCALE GENOMIC DNA]</scope>
    <source>
        <strain evidence="1 2">NCTC13163</strain>
    </source>
</reference>
<organism evidence="1 2">
    <name type="scientific">Exiguobacterium aurantiacum</name>
    <dbReference type="NCBI Taxonomy" id="33987"/>
    <lineage>
        <taxon>Bacteria</taxon>
        <taxon>Bacillati</taxon>
        <taxon>Bacillota</taxon>
        <taxon>Bacilli</taxon>
        <taxon>Bacillales</taxon>
        <taxon>Bacillales Family XII. Incertae Sedis</taxon>
        <taxon>Exiguobacterium</taxon>
    </lineage>
</organism>
<dbReference type="EMBL" id="UGGP01000001">
    <property type="protein sequence ID" value="STO07868.1"/>
    <property type="molecule type" value="Genomic_DNA"/>
</dbReference>
<dbReference type="Proteomes" id="UP000254060">
    <property type="component" value="Unassembled WGS sequence"/>
</dbReference>
<gene>
    <name evidence="1" type="ORF">NCTC13163_01229</name>
</gene>
<accession>A0A377FSZ5</accession>
<protein>
    <submittedName>
        <fullName evidence="1">Uncharacterized protein</fullName>
    </submittedName>
</protein>
<proteinExistence type="predicted"/>
<evidence type="ECO:0000313" key="1">
    <source>
        <dbReference type="EMBL" id="STO07868.1"/>
    </source>
</evidence>
<dbReference type="RefSeq" id="WP_147287400.1">
    <property type="nucleotide sequence ID" value="NZ_UGGP01000001.1"/>
</dbReference>
<sequence>MRPDRTDDRRSVKATIASRHCEAGFTLLELTFTMLLVPLFVALLVHMLAFGGALYEQPRGNVTMTPQLFVRKVIDSRDCAVKDGRLAGVYVRPDETTWAWTLKQINSNLVMVGEEGGNLLFIRGIDRYRVETVGSGYRVRWADATGEREKYVMCMRAASSSSLP</sequence>
<evidence type="ECO:0000313" key="2">
    <source>
        <dbReference type="Proteomes" id="UP000254060"/>
    </source>
</evidence>